<reference evidence="1" key="1">
    <citation type="journal article" date="2022" name="Genome Biol. Evol.">
        <title>A New Gene Family Diagnostic for Intracellular Biomineralization of Amorphous Ca Carbonates by Cyanobacteria.</title>
        <authorList>
            <person name="Benzerara K."/>
            <person name="Duprat E."/>
            <person name="Bitard-Feildel T."/>
            <person name="Caumes G."/>
            <person name="Cassier-Chauvat C."/>
            <person name="Chauvat F."/>
            <person name="Dezi M."/>
            <person name="Diop S.I."/>
            <person name="Gaschignard G."/>
            <person name="Gorgen S."/>
            <person name="Gugger M."/>
            <person name="Lopez-Garcia P."/>
            <person name="Millet M."/>
            <person name="Skouri-Panet F."/>
            <person name="Moreira D."/>
            <person name="Callebaut I."/>
        </authorList>
    </citation>
    <scope>NUCLEOTIDE SEQUENCE</scope>
    <source>
        <strain evidence="1">G9</strain>
    </source>
</reference>
<dbReference type="PANTHER" id="PTHR34235:SF3">
    <property type="entry name" value="SLR1203 PROTEIN"/>
    <property type="match status" value="1"/>
</dbReference>
<evidence type="ECO:0000313" key="2">
    <source>
        <dbReference type="Proteomes" id="UP001154265"/>
    </source>
</evidence>
<dbReference type="RefSeq" id="WP_277866829.1">
    <property type="nucleotide sequence ID" value="NZ_JAKKUT010000002.1"/>
</dbReference>
<gene>
    <name evidence="1" type="ORF">L3556_08375</name>
</gene>
<comment type="caution">
    <text evidence="1">The sequence shown here is derived from an EMBL/GenBank/DDBJ whole genome shotgun (WGS) entry which is preliminary data.</text>
</comment>
<dbReference type="Pfam" id="PF01724">
    <property type="entry name" value="DUF29"/>
    <property type="match status" value="1"/>
</dbReference>
<organism evidence="1 2">
    <name type="scientific">Candidatus Synechococcus calcipolaris G9</name>
    <dbReference type="NCBI Taxonomy" id="1497997"/>
    <lineage>
        <taxon>Bacteria</taxon>
        <taxon>Bacillati</taxon>
        <taxon>Cyanobacteriota</taxon>
        <taxon>Cyanophyceae</taxon>
        <taxon>Synechococcales</taxon>
        <taxon>Synechococcaceae</taxon>
        <taxon>Synechococcus</taxon>
    </lineage>
</organism>
<dbReference type="PANTHER" id="PTHR34235">
    <property type="entry name" value="SLR1203 PROTEIN-RELATED"/>
    <property type="match status" value="1"/>
</dbReference>
<dbReference type="Gene3D" id="1.20.1220.20">
    <property type="entry name" value="Uncharcterised protein PF01724"/>
    <property type="match status" value="1"/>
</dbReference>
<name>A0ABT6EZA0_9SYNE</name>
<reference evidence="1" key="2">
    <citation type="submission" date="2022-01" db="EMBL/GenBank/DDBJ databases">
        <authorList>
            <person name="Zivanovic Y."/>
            <person name="Moreira D."/>
            <person name="Lopez-Garcia P."/>
        </authorList>
    </citation>
    <scope>NUCLEOTIDE SEQUENCE</scope>
    <source>
        <strain evidence="1">G9</strain>
    </source>
</reference>
<keyword evidence="2" id="KW-1185">Reference proteome</keyword>
<accession>A0ABT6EZA0</accession>
<evidence type="ECO:0000313" key="1">
    <source>
        <dbReference type="EMBL" id="MDG2990941.1"/>
    </source>
</evidence>
<dbReference type="EMBL" id="JAKKUT010000002">
    <property type="protein sequence ID" value="MDG2990941.1"/>
    <property type="molecule type" value="Genomic_DNA"/>
</dbReference>
<dbReference type="Proteomes" id="UP001154265">
    <property type="component" value="Unassembled WGS sequence"/>
</dbReference>
<protein>
    <submittedName>
        <fullName evidence="1">DUF29 domain-containing protein</fullName>
    </submittedName>
</protein>
<proteinExistence type="predicted"/>
<sequence length="65" mass="7498">MNSEVTTEMVSLYDIDFQCWLGETVAQLRGHDFNNLDLENLIEEIEGLGKAEGNRIPFWLDLPRT</sequence>
<dbReference type="InterPro" id="IPR002636">
    <property type="entry name" value="DUF29"/>
</dbReference>